<dbReference type="PROSITE" id="PS51756">
    <property type="entry name" value="LXG"/>
    <property type="match status" value="1"/>
</dbReference>
<evidence type="ECO:0000259" key="4">
    <source>
        <dbReference type="PROSITE" id="PS51756"/>
    </source>
</evidence>
<feature type="coiled-coil region" evidence="2">
    <location>
        <begin position="216"/>
        <end position="243"/>
    </location>
</feature>
<dbReference type="EMBL" id="WEID01000117">
    <property type="protein sequence ID" value="KAB8126071.1"/>
    <property type="molecule type" value="Genomic_DNA"/>
</dbReference>
<keyword evidence="2" id="KW-0175">Coiled coil</keyword>
<evidence type="ECO:0000313" key="5">
    <source>
        <dbReference type="EMBL" id="KAB8126071.1"/>
    </source>
</evidence>
<dbReference type="RefSeq" id="WP_153406796.1">
    <property type="nucleotide sequence ID" value="NZ_ML762453.1"/>
</dbReference>
<proteinExistence type="inferred from homology"/>
<comment type="caution">
    <text evidence="5">The sequence shown here is derived from an EMBL/GenBank/DDBJ whole genome shotgun (WGS) entry which is preliminary data.</text>
</comment>
<evidence type="ECO:0000256" key="1">
    <source>
        <dbReference type="ARBA" id="ARBA00034117"/>
    </source>
</evidence>
<evidence type="ECO:0000313" key="6">
    <source>
        <dbReference type="Proteomes" id="UP000480246"/>
    </source>
</evidence>
<gene>
    <name evidence="5" type="ORF">F9U64_20780</name>
</gene>
<dbReference type="InterPro" id="IPR006829">
    <property type="entry name" value="LXG_dom"/>
</dbReference>
<feature type="region of interest" description="Disordered" evidence="3">
    <location>
        <begin position="477"/>
        <end position="503"/>
    </location>
</feature>
<name>A0A7C8GQP7_9BACI</name>
<feature type="compositionally biased region" description="Polar residues" evidence="3">
    <location>
        <begin position="477"/>
        <end position="490"/>
    </location>
</feature>
<dbReference type="InterPro" id="IPR051768">
    <property type="entry name" value="Bact_secretion_toxin"/>
</dbReference>
<reference evidence="5 6" key="1">
    <citation type="submission" date="2019-10" db="EMBL/GenBank/DDBJ databases">
        <title>Gracilibacillus sp. nov. isolated from rice seeds.</title>
        <authorList>
            <person name="He S."/>
        </authorList>
    </citation>
    <scope>NUCLEOTIDE SEQUENCE [LARGE SCALE GENOMIC DNA]</scope>
    <source>
        <strain evidence="5 6">TD8</strain>
    </source>
</reference>
<dbReference type="PANTHER" id="PTHR34976:SF2">
    <property type="entry name" value="TYPE VII SECRETION SYSTEM PROTEIN ESSD"/>
    <property type="match status" value="1"/>
</dbReference>
<feature type="domain" description="LXG" evidence="4">
    <location>
        <begin position="3"/>
        <end position="237"/>
    </location>
</feature>
<dbReference type="AlphaFoldDB" id="A0A7C8GQP7"/>
<keyword evidence="6" id="KW-1185">Reference proteome</keyword>
<organism evidence="5 6">
    <name type="scientific">Gracilibacillus oryzae</name>
    <dbReference type="NCBI Taxonomy" id="1672701"/>
    <lineage>
        <taxon>Bacteria</taxon>
        <taxon>Bacillati</taxon>
        <taxon>Bacillota</taxon>
        <taxon>Bacilli</taxon>
        <taxon>Bacillales</taxon>
        <taxon>Bacillaceae</taxon>
        <taxon>Gracilibacillus</taxon>
    </lineage>
</organism>
<dbReference type="Pfam" id="PF04740">
    <property type="entry name" value="LXG"/>
    <property type="match status" value="1"/>
</dbReference>
<dbReference type="Proteomes" id="UP000480246">
    <property type="component" value="Unassembled WGS sequence"/>
</dbReference>
<evidence type="ECO:0000256" key="2">
    <source>
        <dbReference type="SAM" id="Coils"/>
    </source>
</evidence>
<dbReference type="OrthoDB" id="6636741at2"/>
<evidence type="ECO:0000256" key="3">
    <source>
        <dbReference type="SAM" id="MobiDB-lite"/>
    </source>
</evidence>
<sequence length="526" mass="59808">MGSHQTLETRTLVEAMENRAKEYERLKGQFEVLKNAFQRIVDLEDFTGKGAEAIKDFYKAHVGLINSWLEFIDMQLLFLNDVKAQTEDHRLGGETVVHIPFLEGELENGSDLARDLVEAQQDSLRTIFSQIDDILSLEVYSSSSFKEAMSDADEKRDDTVQNVKDLDTLLLNEYQSTESHEDIVRALMYQLQSATNFNGSVSPMRFDAEVFEQKEIHQSIGEAKELREQYEAYKDSLYKERELARLEEKYNFDQYRESYMHGTWVLVNEDGYADQESLQATEAYKEAVKNGIIVKDEPEPEIDPMVEQTKAAMEGYHYWTGEEISGFYQSSIIFGGIVSIAGGGFSGRGRNSTIKTNKMDLKKARSVTKPKDQVKKIKAKLEDGPLEIEVRGKPIDDGVTYRRVQGGEGTKSSQQRIQVNENGTITIPKKDTDLNISIDNGEHSSYFRNEARNGNADIVEFDVPNWFDEFLKENTIPQSGYKSNPLNQGGTAPKLVDPTKPGNSFEVPTPWIEWIEEYAKNGRILK</sequence>
<accession>A0A7C8GQP7</accession>
<comment type="similarity">
    <text evidence="1">In the N-terminal section; belongs to the LXG family.</text>
</comment>
<protein>
    <recommendedName>
        <fullName evidence="4">LXG domain-containing protein</fullName>
    </recommendedName>
</protein>
<dbReference type="PANTHER" id="PTHR34976">
    <property type="entry name" value="RIBONUCLEASE YQCG-RELATED"/>
    <property type="match status" value="1"/>
</dbReference>